<name>A0ACC2RAS4_9NEOP</name>
<evidence type="ECO:0000313" key="2">
    <source>
        <dbReference type="Proteomes" id="UP001231649"/>
    </source>
</evidence>
<gene>
    <name evidence="1" type="ORF">PYW08_000201</name>
</gene>
<evidence type="ECO:0000313" key="1">
    <source>
        <dbReference type="EMBL" id="KAJ8737606.1"/>
    </source>
</evidence>
<comment type="caution">
    <text evidence="1">The sequence shown here is derived from an EMBL/GenBank/DDBJ whole genome shotgun (WGS) entry which is preliminary data.</text>
</comment>
<dbReference type="Proteomes" id="UP001231649">
    <property type="component" value="Chromosome 1"/>
</dbReference>
<dbReference type="EMBL" id="CM056777">
    <property type="protein sequence ID" value="KAJ8737606.1"/>
    <property type="molecule type" value="Genomic_DNA"/>
</dbReference>
<accession>A0ACC2RAS4</accession>
<organism evidence="1 2">
    <name type="scientific">Mythimna loreyi</name>
    <dbReference type="NCBI Taxonomy" id="667449"/>
    <lineage>
        <taxon>Eukaryota</taxon>
        <taxon>Metazoa</taxon>
        <taxon>Ecdysozoa</taxon>
        <taxon>Arthropoda</taxon>
        <taxon>Hexapoda</taxon>
        <taxon>Insecta</taxon>
        <taxon>Pterygota</taxon>
        <taxon>Neoptera</taxon>
        <taxon>Endopterygota</taxon>
        <taxon>Lepidoptera</taxon>
        <taxon>Glossata</taxon>
        <taxon>Ditrysia</taxon>
        <taxon>Noctuoidea</taxon>
        <taxon>Noctuidae</taxon>
        <taxon>Noctuinae</taxon>
        <taxon>Hadenini</taxon>
        <taxon>Mythimna</taxon>
    </lineage>
</organism>
<keyword evidence="2" id="KW-1185">Reference proteome</keyword>
<sequence>MNARKCCVVQCTRSRPDTILHLFPDPEKELDRFNKWIFTIGGNALVLDPKSVYKNGRICHAHFEPKYYTSSSRLSKIAVPSLQLSGVRLVPPLSAQPATDSTVQALTHAPTLLTLAETNPPVQTDMTDTHMLSKPQSVPSTTAYQSIVRKIDIVNNPTTDTNRVQLSSQGNVLRELDRQRANNEVKIHYTSESVNPAMSMREILIPAGRVLPVTFKPRTEPSCSEAGKRDRSDDPAAPSALQLFPKRMRLQAAQEAQKKYKLVTQDIPARFAVTICFPPPSRDLTSDEVTYVKSELDRLILEAEPTKPLPAFCGYPRVIDGTLQMWCEDDNALTWLRQAIPLLRLPNTTRTLTVMRKYAPTRVRASLFVPRYNGDIAWLQSVLIRQNTWYDIERWSLNRAITFAGDKIGTYLTLDIPIDEVYKVLGRERRVSYLLGSIYVRFYSEAQRSDVKTDSKRSTEQTQPEMNTNKDLDIEEMADDDTDIARASPRLPAQPLASSPSDAWSKMDEVVTLSDELDSS</sequence>
<reference evidence="1" key="1">
    <citation type="submission" date="2023-03" db="EMBL/GenBank/DDBJ databases">
        <title>Chromosome-level genomes of two armyworms, Mythimna separata and Mythimna loreyi, provide insights into the biosynthesis and reception of sex pheromones.</title>
        <authorList>
            <person name="Zhao H."/>
        </authorList>
    </citation>
    <scope>NUCLEOTIDE SEQUENCE</scope>
    <source>
        <strain evidence="1">BeijingLab</strain>
    </source>
</reference>
<proteinExistence type="predicted"/>
<protein>
    <submittedName>
        <fullName evidence="1">Uncharacterized protein</fullName>
    </submittedName>
</protein>